<protein>
    <submittedName>
        <fullName evidence="1">Uncharacterized protein</fullName>
    </submittedName>
</protein>
<evidence type="ECO:0000313" key="1">
    <source>
        <dbReference type="EMBL" id="QHU26613.1"/>
    </source>
</evidence>
<reference evidence="1" key="1">
    <citation type="journal article" date="2020" name="Nature">
        <title>Giant virus diversity and host interactions through global metagenomics.</title>
        <authorList>
            <person name="Schulz F."/>
            <person name="Roux S."/>
            <person name="Paez-Espino D."/>
            <person name="Jungbluth S."/>
            <person name="Walsh D.A."/>
            <person name="Denef V.J."/>
            <person name="McMahon K.D."/>
            <person name="Konstantinidis K.T."/>
            <person name="Eloe-Fadrosh E.A."/>
            <person name="Kyrpides N.C."/>
            <person name="Woyke T."/>
        </authorList>
    </citation>
    <scope>NUCLEOTIDE SEQUENCE</scope>
    <source>
        <strain evidence="1">GVMAG-M-3300027759-42</strain>
    </source>
</reference>
<organism evidence="1">
    <name type="scientific">viral metagenome</name>
    <dbReference type="NCBI Taxonomy" id="1070528"/>
    <lineage>
        <taxon>unclassified sequences</taxon>
        <taxon>metagenomes</taxon>
        <taxon>organismal metagenomes</taxon>
    </lineage>
</organism>
<proteinExistence type="predicted"/>
<dbReference type="EMBL" id="MN740443">
    <property type="protein sequence ID" value="QHU26613.1"/>
    <property type="molecule type" value="Genomic_DNA"/>
</dbReference>
<sequence>MFTPKSYTLINKMYDPKKDIRNYRNKVREWFEKMSDKTTDSEQYNSVLDIINKYTDIIELEDKKDIPFYEEIVEVMQLLKNSNILEEKYPRHYKEVLIEEKKERLELSNKITE</sequence>
<dbReference type="AlphaFoldDB" id="A0A6C0L7N7"/>
<name>A0A6C0L7N7_9ZZZZ</name>
<accession>A0A6C0L7N7</accession>